<accession>A0A9W9H9D0</accession>
<dbReference type="AlphaFoldDB" id="A0A9W9H9D0"/>
<sequence length="156" mass="17481">MLSRGNISQPENVALIGNYYPERWLSTGIPYEFTTRPTVSPPAALVSEFNRLTAEIGVLGLYHVGDEVDTKMIEHTEGRKNIMTPFLDTDESKTVSHTETAWNLGKGNPVTMSCMIICDSRTTRNGVAQHKGMHRLLRFDSQADHEINQGTKSHHK</sequence>
<name>A0A9W9H9D0_9EURO</name>
<dbReference type="Proteomes" id="UP001149079">
    <property type="component" value="Unassembled WGS sequence"/>
</dbReference>
<organism evidence="1 2">
    <name type="scientific">Penicillium bovifimosum</name>
    <dbReference type="NCBI Taxonomy" id="126998"/>
    <lineage>
        <taxon>Eukaryota</taxon>
        <taxon>Fungi</taxon>
        <taxon>Dikarya</taxon>
        <taxon>Ascomycota</taxon>
        <taxon>Pezizomycotina</taxon>
        <taxon>Eurotiomycetes</taxon>
        <taxon>Eurotiomycetidae</taxon>
        <taxon>Eurotiales</taxon>
        <taxon>Aspergillaceae</taxon>
        <taxon>Penicillium</taxon>
    </lineage>
</organism>
<evidence type="ECO:0000313" key="1">
    <source>
        <dbReference type="EMBL" id="KAJ5142477.1"/>
    </source>
</evidence>
<protein>
    <submittedName>
        <fullName evidence="1">Uncharacterized protein</fullName>
    </submittedName>
</protein>
<reference evidence="1" key="1">
    <citation type="submission" date="2022-11" db="EMBL/GenBank/DDBJ databases">
        <authorList>
            <person name="Petersen C."/>
        </authorList>
    </citation>
    <scope>NUCLEOTIDE SEQUENCE</scope>
    <source>
        <strain evidence="1">IBT 22155</strain>
    </source>
</reference>
<dbReference type="OrthoDB" id="2322999at2759"/>
<dbReference type="RefSeq" id="XP_056524121.1">
    <property type="nucleotide sequence ID" value="XM_056662008.1"/>
</dbReference>
<dbReference type="GeneID" id="81401178"/>
<dbReference type="EMBL" id="JAPQKL010000002">
    <property type="protein sequence ID" value="KAJ5142477.1"/>
    <property type="molecule type" value="Genomic_DNA"/>
</dbReference>
<comment type="caution">
    <text evidence="1">The sequence shown here is derived from an EMBL/GenBank/DDBJ whole genome shotgun (WGS) entry which is preliminary data.</text>
</comment>
<evidence type="ECO:0000313" key="2">
    <source>
        <dbReference type="Proteomes" id="UP001149079"/>
    </source>
</evidence>
<reference evidence="1" key="2">
    <citation type="journal article" date="2023" name="IMA Fungus">
        <title>Comparative genomic study of the Penicillium genus elucidates a diverse pangenome and 15 lateral gene transfer events.</title>
        <authorList>
            <person name="Petersen C."/>
            <person name="Sorensen T."/>
            <person name="Nielsen M.R."/>
            <person name="Sondergaard T.E."/>
            <person name="Sorensen J.L."/>
            <person name="Fitzpatrick D.A."/>
            <person name="Frisvad J.C."/>
            <person name="Nielsen K.L."/>
        </authorList>
    </citation>
    <scope>NUCLEOTIDE SEQUENCE</scope>
    <source>
        <strain evidence="1">IBT 22155</strain>
    </source>
</reference>
<gene>
    <name evidence="1" type="ORF">N7515_001264</name>
</gene>
<keyword evidence="2" id="KW-1185">Reference proteome</keyword>
<proteinExistence type="predicted"/>